<evidence type="ECO:0000313" key="2">
    <source>
        <dbReference type="EMBL" id="ELP86929.1"/>
    </source>
</evidence>
<reference evidence="2 3" key="1">
    <citation type="submission" date="2012-10" db="EMBL/GenBank/DDBJ databases">
        <authorList>
            <person name="Zafar N."/>
            <person name="Inman J."/>
            <person name="Hall N."/>
            <person name="Lorenzi H."/>
            <person name="Caler E."/>
        </authorList>
    </citation>
    <scope>NUCLEOTIDE SEQUENCE [LARGE SCALE GENOMIC DNA]</scope>
    <source>
        <strain evidence="2 3">IP1</strain>
    </source>
</reference>
<accession>A0A0A1TZD7</accession>
<dbReference type="OMA" id="KSVITYY"/>
<evidence type="ECO:0000313" key="3">
    <source>
        <dbReference type="Proteomes" id="UP000014680"/>
    </source>
</evidence>
<name>A0A0A1TZD7_ENTIV</name>
<dbReference type="EMBL" id="KB206890">
    <property type="protein sequence ID" value="ELP86929.1"/>
    <property type="molecule type" value="Genomic_DNA"/>
</dbReference>
<dbReference type="VEuPathDB" id="AmoebaDB:EIN_315380"/>
<dbReference type="Gene3D" id="3.40.50.11980">
    <property type="match status" value="1"/>
</dbReference>
<sequence>MPKHFHTNDEVNPSDFKRVCFDHSHSFQHDELVLVSRSKGGFSYGYVDTMCSEMKCPYNYQYQHNALYWKVWLYRSETKRVYKVLSAFKIGKLSKVDSIPNKDETELTPDEYKQVLYDEETVLSSTSVVCPSTSGGLVHCIVVGPQALKCHCFDHQIDGLSVDYGTTTSVLPLSAVGVILSPENQKKIVIDGANIAYSNSNGKVFEVGVLKSVITYYEKRKYQPEKDGNG</sequence>
<dbReference type="AlphaFoldDB" id="A0A0A1TZD7"/>
<gene>
    <name evidence="2" type="ORF">EIN_315380</name>
</gene>
<dbReference type="InterPro" id="IPR021869">
    <property type="entry name" value="RNase_Zc3h12_NYN"/>
</dbReference>
<dbReference type="Proteomes" id="UP000014680">
    <property type="component" value="Unassembled WGS sequence"/>
</dbReference>
<dbReference type="KEGG" id="eiv:EIN_315380"/>
<dbReference type="GeneID" id="14885918"/>
<organism evidence="2 3">
    <name type="scientific">Entamoeba invadens IP1</name>
    <dbReference type="NCBI Taxonomy" id="370355"/>
    <lineage>
        <taxon>Eukaryota</taxon>
        <taxon>Amoebozoa</taxon>
        <taxon>Evosea</taxon>
        <taxon>Archamoebae</taxon>
        <taxon>Mastigamoebida</taxon>
        <taxon>Entamoebidae</taxon>
        <taxon>Entamoeba</taxon>
    </lineage>
</organism>
<dbReference type="RefSeq" id="XP_004253700.1">
    <property type="nucleotide sequence ID" value="XM_004253652.1"/>
</dbReference>
<dbReference type="OrthoDB" id="392925at2759"/>
<proteinExistence type="predicted"/>
<evidence type="ECO:0000259" key="1">
    <source>
        <dbReference type="Pfam" id="PF11977"/>
    </source>
</evidence>
<dbReference type="Pfam" id="PF11977">
    <property type="entry name" value="RNase_Zc3h12a"/>
    <property type="match status" value="1"/>
</dbReference>
<feature type="domain" description="RNase NYN" evidence="1">
    <location>
        <begin position="185"/>
        <end position="223"/>
    </location>
</feature>
<keyword evidence="3" id="KW-1185">Reference proteome</keyword>
<protein>
    <recommendedName>
        <fullName evidence="1">RNase NYN domain-containing protein</fullName>
    </recommendedName>
</protein>